<dbReference type="EMBL" id="CAXDID020000080">
    <property type="protein sequence ID" value="CAL6018265.1"/>
    <property type="molecule type" value="Genomic_DNA"/>
</dbReference>
<name>A0ABP1IKP2_9EUKA</name>
<comment type="caution">
    <text evidence="1">The sequence shown here is derived from an EMBL/GenBank/DDBJ whole genome shotgun (WGS) entry which is preliminary data.</text>
</comment>
<sequence>MILLYYTLQRIHNVETQIHLQREIYEENSIYLKQSRPYLEGIRLINGADVVIANPSCFENLHLNQSTYTGQQLQNQISEECQTKTFYETYMSPRQFSNFLNHQLARSICSANDHINTLIYGAYIEYDPADCIAQNTYVCTWYESTSMYCRRWTELQTFNIKVAFEASYLDVITKLYPDLLVWNSECNIIQASQRFVTHYDSQYFVEFGEASRGKTILGSKMSIVVIIFLLVSAYQTIKSFYSEAEEDEQVIELIEEDDAEERRFARMTRRKIIEVLAGVQG</sequence>
<organism evidence="1 2">
    <name type="scientific">Hexamita inflata</name>
    <dbReference type="NCBI Taxonomy" id="28002"/>
    <lineage>
        <taxon>Eukaryota</taxon>
        <taxon>Metamonada</taxon>
        <taxon>Diplomonadida</taxon>
        <taxon>Hexamitidae</taxon>
        <taxon>Hexamitinae</taxon>
        <taxon>Hexamita</taxon>
    </lineage>
</organism>
<protein>
    <submittedName>
        <fullName evidence="1">Uncharacterized protein</fullName>
    </submittedName>
</protein>
<proteinExistence type="predicted"/>
<reference evidence="1 2" key="1">
    <citation type="submission" date="2024-07" db="EMBL/GenBank/DDBJ databases">
        <authorList>
            <person name="Akdeniz Z."/>
        </authorList>
    </citation>
    <scope>NUCLEOTIDE SEQUENCE [LARGE SCALE GENOMIC DNA]</scope>
</reference>
<evidence type="ECO:0000313" key="2">
    <source>
        <dbReference type="Proteomes" id="UP001642409"/>
    </source>
</evidence>
<evidence type="ECO:0000313" key="1">
    <source>
        <dbReference type="EMBL" id="CAL6018265.1"/>
    </source>
</evidence>
<accession>A0ABP1IKP2</accession>
<dbReference type="Proteomes" id="UP001642409">
    <property type="component" value="Unassembled WGS sequence"/>
</dbReference>
<gene>
    <name evidence="1" type="ORF">HINF_LOCUS26384</name>
</gene>
<keyword evidence="2" id="KW-1185">Reference proteome</keyword>